<accession>A0ABM4DG56</accession>
<proteinExistence type="predicted"/>
<evidence type="ECO:0000313" key="1">
    <source>
        <dbReference type="Proteomes" id="UP001652625"/>
    </source>
</evidence>
<reference evidence="2" key="1">
    <citation type="submission" date="2025-08" db="UniProtKB">
        <authorList>
            <consortium name="RefSeq"/>
        </authorList>
    </citation>
    <scope>IDENTIFICATION</scope>
</reference>
<dbReference type="GeneID" id="136090555"/>
<dbReference type="PANTHER" id="PTHR31025">
    <property type="entry name" value="SI:CH211-196P9.1-RELATED"/>
    <property type="match status" value="1"/>
</dbReference>
<evidence type="ECO:0000313" key="2">
    <source>
        <dbReference type="RefSeq" id="XP_065673412.1"/>
    </source>
</evidence>
<sequence>MIVSIMDAIKNHPLKSSIVIEAQKTVMDDRLHRLLVKVACSYLIDCYGNYPPPEHQLAMAKSIVSTFKFRACRSGNGHELYYCPGTSKGFLTNRFREIYRRYPADIKKYSSRNKKSNEFFAVGDGSMQINNEEYELIKIKLMHLIYTDRNKNEIVELMNKSRLCRQIWIQNDSPTASMILEEFPRFLDTPLLLDNEFKFINQNYVENVQFYWKQKFLNK</sequence>
<dbReference type="RefSeq" id="XP_065673412.1">
    <property type="nucleotide sequence ID" value="XM_065817340.1"/>
</dbReference>
<organism evidence="1 2">
    <name type="scientific">Hydra vulgaris</name>
    <name type="common">Hydra</name>
    <name type="synonym">Hydra attenuata</name>
    <dbReference type="NCBI Taxonomy" id="6087"/>
    <lineage>
        <taxon>Eukaryota</taxon>
        <taxon>Metazoa</taxon>
        <taxon>Cnidaria</taxon>
        <taxon>Hydrozoa</taxon>
        <taxon>Hydroidolina</taxon>
        <taxon>Anthoathecata</taxon>
        <taxon>Aplanulata</taxon>
        <taxon>Hydridae</taxon>
        <taxon>Hydra</taxon>
    </lineage>
</organism>
<dbReference type="PANTHER" id="PTHR31025:SF29">
    <property type="entry name" value="SI:CH211-196P9.1"/>
    <property type="match status" value="1"/>
</dbReference>
<name>A0ABM4DG56_HYDVU</name>
<protein>
    <submittedName>
        <fullName evidence="2">Uncharacterized protein LOC136090555 isoform X1</fullName>
    </submittedName>
</protein>
<keyword evidence="1" id="KW-1185">Reference proteome</keyword>
<dbReference type="Proteomes" id="UP001652625">
    <property type="component" value="Chromosome 14"/>
</dbReference>
<gene>
    <name evidence="2" type="primary">LOC136090555</name>
</gene>